<dbReference type="InterPro" id="IPR019734">
    <property type="entry name" value="TPR_rpt"/>
</dbReference>
<dbReference type="InterPro" id="IPR011990">
    <property type="entry name" value="TPR-like_helical_dom_sf"/>
</dbReference>
<reference evidence="3" key="1">
    <citation type="submission" date="2022-01" db="EMBL/GenBank/DDBJ databases">
        <authorList>
            <person name="Criscuolo A."/>
        </authorList>
    </citation>
    <scope>NUCLEOTIDE SEQUENCE</scope>
    <source>
        <strain evidence="3">CIP111891</strain>
    </source>
</reference>
<proteinExistence type="predicted"/>
<gene>
    <name evidence="3" type="ORF">PAECIP111891_00146</name>
</gene>
<feature type="repeat" description="TPR" evidence="1">
    <location>
        <begin position="80"/>
        <end position="113"/>
    </location>
</feature>
<accession>A0ABN8FT97</accession>
<dbReference type="Proteomes" id="UP000838821">
    <property type="component" value="Unassembled WGS sequence"/>
</dbReference>
<dbReference type="PROSITE" id="PS50005">
    <property type="entry name" value="TPR"/>
    <property type="match status" value="1"/>
</dbReference>
<feature type="domain" description="Tetratrico peptide repeat group 5" evidence="2">
    <location>
        <begin position="47"/>
        <end position="163"/>
    </location>
</feature>
<dbReference type="RefSeq" id="WP_236283999.1">
    <property type="nucleotide sequence ID" value="NZ_CAKMMW010000001.1"/>
</dbReference>
<keyword evidence="4" id="KW-1185">Reference proteome</keyword>
<sequence>MKIDDLNKLIERREEGRAKQDQAILGEVRAHLLELLSNYPDNAELNYQTGIAHDNSGLGRQAIPYYVRAIELGLSGPDLERCLMGLGSTYRYWGNYEEAVNTLRRGAREFPENRAIQVFLAMALYNSQNYKESVQLLVNTLMETTSDEKLHYFKRGILAYNEDLDETAE</sequence>
<dbReference type="Pfam" id="PF12688">
    <property type="entry name" value="TPR_5"/>
    <property type="match status" value="1"/>
</dbReference>
<evidence type="ECO:0000259" key="2">
    <source>
        <dbReference type="Pfam" id="PF12688"/>
    </source>
</evidence>
<dbReference type="EMBL" id="CAKMMW010000001">
    <property type="protein sequence ID" value="CAH1191935.1"/>
    <property type="molecule type" value="Genomic_DNA"/>
</dbReference>
<dbReference type="Gene3D" id="1.25.40.10">
    <property type="entry name" value="Tetratricopeptide repeat domain"/>
    <property type="match status" value="1"/>
</dbReference>
<evidence type="ECO:0000313" key="3">
    <source>
        <dbReference type="EMBL" id="CAH1191935.1"/>
    </source>
</evidence>
<evidence type="ECO:0000256" key="1">
    <source>
        <dbReference type="PROSITE-ProRule" id="PRU00339"/>
    </source>
</evidence>
<keyword evidence="1" id="KW-0802">TPR repeat</keyword>
<protein>
    <recommendedName>
        <fullName evidence="2">Tetratrico peptide repeat group 5 domain-containing protein</fullName>
    </recommendedName>
</protein>
<dbReference type="InterPro" id="IPR041656">
    <property type="entry name" value="TPR_5"/>
</dbReference>
<organism evidence="3 4">
    <name type="scientific">Paenibacillus allorhizoplanae</name>
    <dbReference type="NCBI Taxonomy" id="2905648"/>
    <lineage>
        <taxon>Bacteria</taxon>
        <taxon>Bacillati</taxon>
        <taxon>Bacillota</taxon>
        <taxon>Bacilli</taxon>
        <taxon>Bacillales</taxon>
        <taxon>Paenibacillaceae</taxon>
        <taxon>Paenibacillus</taxon>
    </lineage>
</organism>
<dbReference type="SUPFAM" id="SSF48452">
    <property type="entry name" value="TPR-like"/>
    <property type="match status" value="1"/>
</dbReference>
<name>A0ABN8FT97_9BACL</name>
<evidence type="ECO:0000313" key="4">
    <source>
        <dbReference type="Proteomes" id="UP000838821"/>
    </source>
</evidence>
<comment type="caution">
    <text evidence="3">The sequence shown here is derived from an EMBL/GenBank/DDBJ whole genome shotgun (WGS) entry which is preliminary data.</text>
</comment>